<keyword evidence="2" id="KW-1185">Reference proteome</keyword>
<dbReference type="Proteomes" id="UP000000245">
    <property type="component" value="Chromosome"/>
</dbReference>
<gene>
    <name evidence="1" type="ordered locus">Acry_0486</name>
</gene>
<evidence type="ECO:0000313" key="2">
    <source>
        <dbReference type="Proteomes" id="UP000000245"/>
    </source>
</evidence>
<proteinExistence type="predicted"/>
<dbReference type="EMBL" id="CP000697">
    <property type="protein sequence ID" value="ABQ29710.1"/>
    <property type="molecule type" value="Genomic_DNA"/>
</dbReference>
<dbReference type="Pfam" id="PF13557">
    <property type="entry name" value="Phenol_MetA_deg"/>
    <property type="match status" value="1"/>
</dbReference>
<dbReference type="AlphaFoldDB" id="A5FVS8"/>
<reference evidence="1 2" key="1">
    <citation type="submission" date="2007-05" db="EMBL/GenBank/DDBJ databases">
        <title>Complete sequence of chromosome of Acidiphilium cryptum JF-5.</title>
        <authorList>
            <consortium name="US DOE Joint Genome Institute"/>
            <person name="Copeland A."/>
            <person name="Lucas S."/>
            <person name="Lapidus A."/>
            <person name="Barry K."/>
            <person name="Detter J.C."/>
            <person name="Glavina del Rio T."/>
            <person name="Hammon N."/>
            <person name="Israni S."/>
            <person name="Dalin E."/>
            <person name="Tice H."/>
            <person name="Pitluck S."/>
            <person name="Sims D."/>
            <person name="Brettin T."/>
            <person name="Bruce D."/>
            <person name="Han C."/>
            <person name="Schmutz J."/>
            <person name="Larimer F."/>
            <person name="Land M."/>
            <person name="Hauser L."/>
            <person name="Kyrpides N."/>
            <person name="Kim E."/>
            <person name="Magnuson T."/>
            <person name="Richardson P."/>
        </authorList>
    </citation>
    <scope>NUCLEOTIDE SEQUENCE [LARGE SCALE GENOMIC DNA]</scope>
    <source>
        <strain evidence="1 2">JF-5</strain>
    </source>
</reference>
<name>A5FVS8_ACICJ</name>
<organism evidence="1 2">
    <name type="scientific">Acidiphilium cryptum (strain JF-5)</name>
    <dbReference type="NCBI Taxonomy" id="349163"/>
    <lineage>
        <taxon>Bacteria</taxon>
        <taxon>Pseudomonadati</taxon>
        <taxon>Pseudomonadota</taxon>
        <taxon>Alphaproteobacteria</taxon>
        <taxon>Acetobacterales</taxon>
        <taxon>Acidocellaceae</taxon>
        <taxon>Acidiphilium</taxon>
    </lineage>
</organism>
<dbReference type="InterPro" id="IPR025737">
    <property type="entry name" value="FApF"/>
</dbReference>
<dbReference type="KEGG" id="acr:Acry_0486"/>
<accession>A5FVS8</accession>
<sequence length="201" mass="21210">MFEYFSGKVTRSVGVAAGAAFGVALAVSSMMQPARAGGPLPYDGPAPPPNVSVAFLYNQFASASTFYTANGTKLGNTHIQTDVPVLRFVHTFSPIDGMPWGVQVIAPYVSFLGNQEVGGGSVSHQSGFAEPQLSAFLYPVNHPSQDETVVLAYFFSPPSGSYNPSIALNASTNNWVNNFGSSTSQVEWKTSSMALMGAPSR</sequence>
<evidence type="ECO:0000313" key="1">
    <source>
        <dbReference type="EMBL" id="ABQ29710.1"/>
    </source>
</evidence>
<dbReference type="HOGENOM" id="CLU_1358011_0_0_5"/>
<dbReference type="eggNOG" id="COG4313">
    <property type="taxonomic scope" value="Bacteria"/>
</dbReference>
<protein>
    <submittedName>
        <fullName evidence="1">Uncharacterized protein</fullName>
    </submittedName>
</protein>
<dbReference type="STRING" id="349163.Acry_0486"/>